<dbReference type="Gene3D" id="1.10.10.2840">
    <property type="entry name" value="PucR C-terminal helix-turn-helix domain"/>
    <property type="match status" value="1"/>
</dbReference>
<dbReference type="PANTHER" id="PTHR33744">
    <property type="entry name" value="CARBOHYDRATE DIACID REGULATOR"/>
    <property type="match status" value="1"/>
</dbReference>
<dbReference type="EMBL" id="PSQG01000020">
    <property type="protein sequence ID" value="RCH42611.1"/>
    <property type="molecule type" value="Genomic_DNA"/>
</dbReference>
<protein>
    <recommendedName>
        <fullName evidence="1">PucR C-terminal helix-turn-helix domain-containing protein</fullName>
    </recommendedName>
</protein>
<accession>A0A367FY21</accession>
<organism evidence="2 3">
    <name type="scientific">Blautia obeum</name>
    <dbReference type="NCBI Taxonomy" id="40520"/>
    <lineage>
        <taxon>Bacteria</taxon>
        <taxon>Bacillati</taxon>
        <taxon>Bacillota</taxon>
        <taxon>Clostridia</taxon>
        <taxon>Lachnospirales</taxon>
        <taxon>Lachnospiraceae</taxon>
        <taxon>Blautia</taxon>
    </lineage>
</organism>
<dbReference type="AlphaFoldDB" id="A0A367FY21"/>
<evidence type="ECO:0000259" key="1">
    <source>
        <dbReference type="Pfam" id="PF13556"/>
    </source>
</evidence>
<reference evidence="2 3" key="1">
    <citation type="submission" date="2018-02" db="EMBL/GenBank/DDBJ databases">
        <title>Complete genome sequencing of Faecalibacterium prausnitzii strains isolated from the human gut.</title>
        <authorList>
            <person name="Fitzgerald B.C."/>
            <person name="Shkoporov A.N."/>
            <person name="Ross P.R."/>
            <person name="Hill C."/>
        </authorList>
    </citation>
    <scope>NUCLEOTIDE SEQUENCE [LARGE SCALE GENOMIC DNA]</scope>
    <source>
        <strain evidence="2 3">APC942/31-1</strain>
    </source>
</reference>
<evidence type="ECO:0000313" key="2">
    <source>
        <dbReference type="EMBL" id="RCH42611.1"/>
    </source>
</evidence>
<evidence type="ECO:0000313" key="3">
    <source>
        <dbReference type="Proteomes" id="UP000253208"/>
    </source>
</evidence>
<dbReference type="InterPro" id="IPR042070">
    <property type="entry name" value="PucR_C-HTH_sf"/>
</dbReference>
<gene>
    <name evidence="2" type="ORF">C4886_13395</name>
</gene>
<name>A0A367FY21_9FIRM</name>
<dbReference type="InterPro" id="IPR025736">
    <property type="entry name" value="PucR_C-HTH_dom"/>
</dbReference>
<dbReference type="RefSeq" id="WP_114002542.1">
    <property type="nucleotide sequence ID" value="NZ_PSQG01000020.1"/>
</dbReference>
<comment type="caution">
    <text evidence="2">The sequence shown here is derived from an EMBL/GenBank/DDBJ whole genome shotgun (WGS) entry which is preliminary data.</text>
</comment>
<dbReference type="PANTHER" id="PTHR33744:SF15">
    <property type="entry name" value="CARBOHYDRATE DIACID REGULATOR"/>
    <property type="match status" value="1"/>
</dbReference>
<sequence>MKLSAKLICYHLQKSFPLHTSRLDTFPTLSCPSRFEKNTSLQDGRVYLITDPDFQLTFHHPKNILFLMIGKIYQNYELTQPNMCIIPEDIPVNIVFNRIQDIFILYDQWNQSLMDSRLRNASIQELLDLTASVIPNPIMLIGMDFTIIASRDWNLSDLSNSVLGSTENSWAIVDSLKQDPHYEEAFCKTGYFYYPGNGLTAPSLCVNISNNDKAVYRLMFSEGEVPLDDTFGFVLEYLSQMVSHALSTGIMHSRDKAFPLHQIFMSILTDPGADYVKISQQLTNVGWLSSHIYQCILIQTGLIDQKNLTLNAICNYLENTIPATCATEHKGNAVLFINLDLCTLTIHEISDKIEGFIKSSMLSAGYSRKMLGHFNFHRQYTQASVTLQVGKRKNPAESIHYFDSIALPYILEQATRKLPAYMICHEKLLSMKYKDEAKQSHLYETLRCFLEHNQNISHTASALFIHRSTLLYRLDKIKAFLDSDLTDRNEILYLLLSFHLMDMEEENRNARS</sequence>
<dbReference type="Proteomes" id="UP000253208">
    <property type="component" value="Unassembled WGS sequence"/>
</dbReference>
<feature type="domain" description="PucR C-terminal helix-turn-helix" evidence="1">
    <location>
        <begin position="442"/>
        <end position="499"/>
    </location>
</feature>
<dbReference type="Pfam" id="PF13556">
    <property type="entry name" value="HTH_30"/>
    <property type="match status" value="1"/>
</dbReference>
<proteinExistence type="predicted"/>
<dbReference type="InterPro" id="IPR051448">
    <property type="entry name" value="CdaR-like_regulators"/>
</dbReference>